<evidence type="ECO:0000256" key="5">
    <source>
        <dbReference type="ARBA" id="ARBA00033067"/>
    </source>
</evidence>
<keyword evidence="8" id="KW-1185">Reference proteome</keyword>
<dbReference type="Proteomes" id="UP000317199">
    <property type="component" value="Chromosome"/>
</dbReference>
<dbReference type="InterPro" id="IPR036291">
    <property type="entry name" value="NAD(P)-bd_dom_sf"/>
</dbReference>
<dbReference type="Pfam" id="PF01370">
    <property type="entry name" value="Epimerase"/>
    <property type="match status" value="1"/>
</dbReference>
<reference evidence="7 8" key="1">
    <citation type="submission" date="2019-06" db="EMBL/GenBank/DDBJ databases">
        <title>Lysobacter alkalisoli sp. nov. isolated from saline-alkali soil.</title>
        <authorList>
            <person name="Sun J.-Q."/>
            <person name="Xu L."/>
        </authorList>
    </citation>
    <scope>NUCLEOTIDE SEQUENCE [LARGE SCALE GENOMIC DNA]</scope>
    <source>
        <strain evidence="7 8">SJ-36</strain>
    </source>
</reference>
<dbReference type="PANTHER" id="PTHR43725">
    <property type="entry name" value="UDP-GLUCOSE 4-EPIMERASE"/>
    <property type="match status" value="1"/>
</dbReference>
<comment type="similarity">
    <text evidence="2">Belongs to the NAD(P)-dependent epimerase/dehydratase family.</text>
</comment>
<proteinExistence type="inferred from homology"/>
<evidence type="ECO:0000313" key="7">
    <source>
        <dbReference type="EMBL" id="QDH71034.1"/>
    </source>
</evidence>
<evidence type="ECO:0000256" key="4">
    <source>
        <dbReference type="ARBA" id="ARBA00031367"/>
    </source>
</evidence>
<accession>A0A514BUF0</accession>
<dbReference type="AlphaFoldDB" id="A0A514BUF0"/>
<dbReference type="InterPro" id="IPR001509">
    <property type="entry name" value="Epimerase_deHydtase"/>
</dbReference>
<dbReference type="EMBL" id="CP041242">
    <property type="protein sequence ID" value="QDH71034.1"/>
    <property type="molecule type" value="Genomic_DNA"/>
</dbReference>
<name>A0A514BUF0_9GAMM</name>
<gene>
    <name evidence="7" type="ORF">FKV23_13775</name>
</gene>
<comment type="pathway">
    <text evidence="1">Carbohydrate metabolism; galactose metabolism.</text>
</comment>
<dbReference type="OrthoDB" id="5295702at2"/>
<dbReference type="RefSeq" id="WP_141624366.1">
    <property type="nucleotide sequence ID" value="NZ_CP041242.1"/>
</dbReference>
<dbReference type="KEGG" id="lyj:FKV23_13775"/>
<sequence>MRVVIVGGAGFIGSALAQSLLAKGLRPLVLDTATRLAKANETLRDIATATFDFTMDRNAEALFEGADALVHLACTTNPAHSMESIAWDAESNIAPSIRLFDASVKAGVRRVVFASSGGTVYGAPQRLPVVETDPTLPLSAYGVSKLAIENYLALYSGLEGISLRVANPYGAYQLGGATIGVIARYVSEVMAGRSPEVWGDGSVVRDYIAIEDVVSAFHAALTSEVLRSGAYNIGSGVGTSINQVIDAIREASGRALDAKYLPGRTYDVPAIVLDSSRFANATGWSCRLPFGDGVGKLWQKAQALHAGTGTLVE</sequence>
<evidence type="ECO:0000313" key="8">
    <source>
        <dbReference type="Proteomes" id="UP000317199"/>
    </source>
</evidence>
<protein>
    <recommendedName>
        <fullName evidence="3">UDP-glucose 4-epimerase</fullName>
    </recommendedName>
    <alternativeName>
        <fullName evidence="5">Galactowaldenase</fullName>
    </alternativeName>
    <alternativeName>
        <fullName evidence="4">UDP-galactose 4-epimerase</fullName>
    </alternativeName>
</protein>
<feature type="domain" description="NAD-dependent epimerase/dehydratase" evidence="6">
    <location>
        <begin position="3"/>
        <end position="234"/>
    </location>
</feature>
<dbReference type="Gene3D" id="3.40.50.720">
    <property type="entry name" value="NAD(P)-binding Rossmann-like Domain"/>
    <property type="match status" value="1"/>
</dbReference>
<dbReference type="SUPFAM" id="SSF51735">
    <property type="entry name" value="NAD(P)-binding Rossmann-fold domains"/>
    <property type="match status" value="1"/>
</dbReference>
<evidence type="ECO:0000256" key="1">
    <source>
        <dbReference type="ARBA" id="ARBA00004947"/>
    </source>
</evidence>
<evidence type="ECO:0000256" key="3">
    <source>
        <dbReference type="ARBA" id="ARBA00018569"/>
    </source>
</evidence>
<dbReference type="PANTHER" id="PTHR43725:SF53">
    <property type="entry name" value="UDP-ARABINOSE 4-EPIMERASE 1"/>
    <property type="match status" value="1"/>
</dbReference>
<organism evidence="7 8">
    <name type="scientific">Marilutibacter alkalisoli</name>
    <dbReference type="NCBI Taxonomy" id="2591633"/>
    <lineage>
        <taxon>Bacteria</taxon>
        <taxon>Pseudomonadati</taxon>
        <taxon>Pseudomonadota</taxon>
        <taxon>Gammaproteobacteria</taxon>
        <taxon>Lysobacterales</taxon>
        <taxon>Lysobacteraceae</taxon>
        <taxon>Marilutibacter</taxon>
    </lineage>
</organism>
<evidence type="ECO:0000256" key="2">
    <source>
        <dbReference type="ARBA" id="ARBA00007637"/>
    </source>
</evidence>
<evidence type="ECO:0000259" key="6">
    <source>
        <dbReference type="Pfam" id="PF01370"/>
    </source>
</evidence>